<evidence type="ECO:0000313" key="2">
    <source>
        <dbReference type="EMBL" id="MBB5495807.1"/>
    </source>
</evidence>
<dbReference type="RefSeq" id="WP_184373202.1">
    <property type="nucleotide sequence ID" value="NZ_JACHDO010000002.1"/>
</dbReference>
<dbReference type="EMBL" id="JACHDO010000002">
    <property type="protein sequence ID" value="MBB5495807.1"/>
    <property type="molecule type" value="Genomic_DNA"/>
</dbReference>
<keyword evidence="1" id="KW-0472">Membrane</keyword>
<comment type="caution">
    <text evidence="2">The sequence shown here is derived from an EMBL/GenBank/DDBJ whole genome shotgun (WGS) entry which is preliminary data.</text>
</comment>
<name>A0A840WWB3_9ACTN</name>
<dbReference type="Proteomes" id="UP000579647">
    <property type="component" value="Unassembled WGS sequence"/>
</dbReference>
<sequence>MDIDWPPTIGTGAITAAVIAAIYIAEVREALRCGEEPIGPALVIIGALAGIGVGLLIANLI</sequence>
<reference evidence="2 3" key="1">
    <citation type="submission" date="2020-08" db="EMBL/GenBank/DDBJ databases">
        <title>Sequencing the genomes of 1000 actinobacteria strains.</title>
        <authorList>
            <person name="Klenk H.-P."/>
        </authorList>
    </citation>
    <scope>NUCLEOTIDE SEQUENCE [LARGE SCALE GENOMIC DNA]</scope>
    <source>
        <strain evidence="2 3">DSM 44598</strain>
    </source>
</reference>
<feature type="transmembrane region" description="Helical" evidence="1">
    <location>
        <begin position="37"/>
        <end position="58"/>
    </location>
</feature>
<gene>
    <name evidence="2" type="ORF">HNR07_007026</name>
</gene>
<feature type="transmembrane region" description="Helical" evidence="1">
    <location>
        <begin position="6"/>
        <end position="25"/>
    </location>
</feature>
<keyword evidence="1" id="KW-1133">Transmembrane helix</keyword>
<evidence type="ECO:0000313" key="3">
    <source>
        <dbReference type="Proteomes" id="UP000579647"/>
    </source>
</evidence>
<proteinExistence type="predicted"/>
<organism evidence="2 3">
    <name type="scientific">Nocardiopsis metallicus</name>
    <dbReference type="NCBI Taxonomy" id="179819"/>
    <lineage>
        <taxon>Bacteria</taxon>
        <taxon>Bacillati</taxon>
        <taxon>Actinomycetota</taxon>
        <taxon>Actinomycetes</taxon>
        <taxon>Streptosporangiales</taxon>
        <taxon>Nocardiopsidaceae</taxon>
        <taxon>Nocardiopsis</taxon>
    </lineage>
</organism>
<protein>
    <submittedName>
        <fullName evidence="2">Uncharacterized protein</fullName>
    </submittedName>
</protein>
<evidence type="ECO:0000256" key="1">
    <source>
        <dbReference type="SAM" id="Phobius"/>
    </source>
</evidence>
<dbReference type="AlphaFoldDB" id="A0A840WWB3"/>
<keyword evidence="3" id="KW-1185">Reference proteome</keyword>
<keyword evidence="1" id="KW-0812">Transmembrane</keyword>
<accession>A0A840WWB3</accession>